<dbReference type="PANTHER" id="PTHR11228">
    <property type="entry name" value="RADICAL SAM DOMAIN PROTEIN"/>
    <property type="match status" value="1"/>
</dbReference>
<dbReference type="InterPro" id="IPR013785">
    <property type="entry name" value="Aldolase_TIM"/>
</dbReference>
<evidence type="ECO:0000313" key="8">
    <source>
        <dbReference type="Proteomes" id="UP000461288"/>
    </source>
</evidence>
<dbReference type="InterPro" id="IPR007197">
    <property type="entry name" value="rSAM"/>
</dbReference>
<feature type="non-terminal residue" evidence="7">
    <location>
        <position position="1"/>
    </location>
</feature>
<evidence type="ECO:0000259" key="6">
    <source>
        <dbReference type="Pfam" id="PF04055"/>
    </source>
</evidence>
<dbReference type="GO" id="GO:0046872">
    <property type="term" value="F:metal ion binding"/>
    <property type="evidence" value="ECO:0007669"/>
    <property type="project" value="UniProtKB-KW"/>
</dbReference>
<evidence type="ECO:0000256" key="1">
    <source>
        <dbReference type="ARBA" id="ARBA00001966"/>
    </source>
</evidence>
<evidence type="ECO:0000256" key="5">
    <source>
        <dbReference type="ARBA" id="ARBA00023014"/>
    </source>
</evidence>
<dbReference type="AlphaFoldDB" id="A0A7X3HET8"/>
<keyword evidence="2" id="KW-0949">S-adenosyl-L-methionine</keyword>
<dbReference type="GO" id="GO:0003824">
    <property type="term" value="F:catalytic activity"/>
    <property type="evidence" value="ECO:0007669"/>
    <property type="project" value="InterPro"/>
</dbReference>
<keyword evidence="4" id="KW-0408">Iron</keyword>
<keyword evidence="5" id="KW-0411">Iron-sulfur</keyword>
<dbReference type="Proteomes" id="UP000461288">
    <property type="component" value="Unassembled WGS sequence"/>
</dbReference>
<protein>
    <submittedName>
        <fullName evidence="7">Radical SAM protein</fullName>
    </submittedName>
</protein>
<evidence type="ECO:0000313" key="7">
    <source>
        <dbReference type="EMBL" id="MWK60492.1"/>
    </source>
</evidence>
<keyword evidence="3" id="KW-0479">Metal-binding</keyword>
<comment type="caution">
    <text evidence="7">The sequence shown here is derived from an EMBL/GenBank/DDBJ whole genome shotgun (WGS) entry which is preliminary data.</text>
</comment>
<name>A0A7X3HET8_9GAMM</name>
<evidence type="ECO:0000256" key="3">
    <source>
        <dbReference type="ARBA" id="ARBA00022723"/>
    </source>
</evidence>
<accession>A0A7X3HET8</accession>
<dbReference type="PANTHER" id="PTHR11228:SF7">
    <property type="entry name" value="PQQA PEPTIDE CYCLASE"/>
    <property type="match status" value="1"/>
</dbReference>
<sequence length="109" mass="12114">NYFMEYQKLNFSRLVLEITRKCNLKCAHCLRGDAQDISMSTKIIDQVIPQINAALSLSLTGGEPMLAPEVIEHLTASVICNNIFVGRVGMICNGTILDERAIRSIKAFN</sequence>
<dbReference type="SFLD" id="SFLDS00029">
    <property type="entry name" value="Radical_SAM"/>
    <property type="match status" value="1"/>
</dbReference>
<dbReference type="EMBL" id="WTFN01000516">
    <property type="protein sequence ID" value="MWK60492.1"/>
    <property type="molecule type" value="Genomic_DNA"/>
</dbReference>
<dbReference type="SFLD" id="SFLDG01067">
    <property type="entry name" value="SPASM/twitch_domain_containing"/>
    <property type="match status" value="1"/>
</dbReference>
<dbReference type="InterPro" id="IPR050377">
    <property type="entry name" value="Radical_SAM_PqqE_MftC-like"/>
</dbReference>
<organism evidence="7 8">
    <name type="scientific">Metapseudomonas otitidis</name>
    <dbReference type="NCBI Taxonomy" id="319939"/>
    <lineage>
        <taxon>Bacteria</taxon>
        <taxon>Pseudomonadati</taxon>
        <taxon>Pseudomonadota</taxon>
        <taxon>Gammaproteobacteria</taxon>
        <taxon>Pseudomonadales</taxon>
        <taxon>Pseudomonadaceae</taxon>
        <taxon>Metapseudomonas</taxon>
    </lineage>
</organism>
<feature type="non-terminal residue" evidence="7">
    <location>
        <position position="109"/>
    </location>
</feature>
<feature type="domain" description="Radical SAM core" evidence="6">
    <location>
        <begin position="17"/>
        <end position="107"/>
    </location>
</feature>
<evidence type="ECO:0000256" key="4">
    <source>
        <dbReference type="ARBA" id="ARBA00023004"/>
    </source>
</evidence>
<reference evidence="7 8" key="1">
    <citation type="submission" date="2019-12" db="EMBL/GenBank/DDBJ databases">
        <title>Draft genome sequence of Pseudomonas otitidis recovered from a chicken carcass.</title>
        <authorList>
            <person name="Vieira T.R."/>
            <person name="Oliviera E.F.C."/>
            <person name="Silva N.M.V."/>
            <person name="Sambrano G.E."/>
            <person name="Cibulski S.P."/>
            <person name="Cardoso M.R.I."/>
        </authorList>
    </citation>
    <scope>NUCLEOTIDE SEQUENCE [LARGE SCALE GENOMIC DNA]</scope>
    <source>
        <strain evidence="7 8">25_K</strain>
    </source>
</reference>
<dbReference type="Pfam" id="PF04055">
    <property type="entry name" value="Radical_SAM"/>
    <property type="match status" value="1"/>
</dbReference>
<dbReference type="SUPFAM" id="SSF102114">
    <property type="entry name" value="Radical SAM enzymes"/>
    <property type="match status" value="1"/>
</dbReference>
<proteinExistence type="predicted"/>
<comment type="cofactor">
    <cofactor evidence="1">
        <name>[4Fe-4S] cluster</name>
        <dbReference type="ChEBI" id="CHEBI:49883"/>
    </cofactor>
</comment>
<dbReference type="GO" id="GO:0051536">
    <property type="term" value="F:iron-sulfur cluster binding"/>
    <property type="evidence" value="ECO:0007669"/>
    <property type="project" value="UniProtKB-KW"/>
</dbReference>
<gene>
    <name evidence="7" type="ORF">GO594_31460</name>
</gene>
<dbReference type="Gene3D" id="3.20.20.70">
    <property type="entry name" value="Aldolase class I"/>
    <property type="match status" value="1"/>
</dbReference>
<evidence type="ECO:0000256" key="2">
    <source>
        <dbReference type="ARBA" id="ARBA00022691"/>
    </source>
</evidence>
<dbReference type="InterPro" id="IPR058240">
    <property type="entry name" value="rSAM_sf"/>
</dbReference>